<comment type="caution">
    <text evidence="2">The sequence shown here is derived from an EMBL/GenBank/DDBJ whole genome shotgun (WGS) entry which is preliminary data.</text>
</comment>
<organism evidence="2 3">
    <name type="scientific">Ameca splendens</name>
    <dbReference type="NCBI Taxonomy" id="208324"/>
    <lineage>
        <taxon>Eukaryota</taxon>
        <taxon>Metazoa</taxon>
        <taxon>Chordata</taxon>
        <taxon>Craniata</taxon>
        <taxon>Vertebrata</taxon>
        <taxon>Euteleostomi</taxon>
        <taxon>Actinopterygii</taxon>
        <taxon>Neopterygii</taxon>
        <taxon>Teleostei</taxon>
        <taxon>Neoteleostei</taxon>
        <taxon>Acanthomorphata</taxon>
        <taxon>Ovalentaria</taxon>
        <taxon>Atherinomorphae</taxon>
        <taxon>Cyprinodontiformes</taxon>
        <taxon>Goodeidae</taxon>
        <taxon>Ameca</taxon>
    </lineage>
</organism>
<name>A0ABV0ZLV9_9TELE</name>
<proteinExistence type="predicted"/>
<keyword evidence="1" id="KW-1133">Transmembrane helix</keyword>
<dbReference type="EMBL" id="JAHRIP010066385">
    <property type="protein sequence ID" value="MEQ2306590.1"/>
    <property type="molecule type" value="Genomic_DNA"/>
</dbReference>
<keyword evidence="1" id="KW-0812">Transmembrane</keyword>
<reference evidence="2 3" key="1">
    <citation type="submission" date="2021-06" db="EMBL/GenBank/DDBJ databases">
        <authorList>
            <person name="Palmer J.M."/>
        </authorList>
    </citation>
    <scope>NUCLEOTIDE SEQUENCE [LARGE SCALE GENOMIC DNA]</scope>
    <source>
        <strain evidence="2 3">AS_MEX2019</strain>
        <tissue evidence="2">Muscle</tissue>
    </source>
</reference>
<accession>A0ABV0ZLV9</accession>
<feature type="transmembrane region" description="Helical" evidence="1">
    <location>
        <begin position="35"/>
        <end position="55"/>
    </location>
</feature>
<keyword evidence="3" id="KW-1185">Reference proteome</keyword>
<protein>
    <submittedName>
        <fullName evidence="2">Uncharacterized protein</fullName>
    </submittedName>
</protein>
<gene>
    <name evidence="2" type="ORF">AMECASPLE_009754</name>
</gene>
<evidence type="ECO:0000313" key="3">
    <source>
        <dbReference type="Proteomes" id="UP001469553"/>
    </source>
</evidence>
<evidence type="ECO:0000313" key="2">
    <source>
        <dbReference type="EMBL" id="MEQ2306590.1"/>
    </source>
</evidence>
<sequence length="100" mass="11465">MSVISWRPIRRRQASTLTPECFASSWLPRPSSKEISGRLLTVYGFWILALLPAGCRIRRLLHSSRRTLSTLLRTSQNYLAPTLQCCSQPLQDHNLSPWLT</sequence>
<evidence type="ECO:0000256" key="1">
    <source>
        <dbReference type="SAM" id="Phobius"/>
    </source>
</evidence>
<keyword evidence="1" id="KW-0472">Membrane</keyword>
<dbReference type="Proteomes" id="UP001469553">
    <property type="component" value="Unassembled WGS sequence"/>
</dbReference>